<dbReference type="Ensembl" id="ENSPSMT00000001531.1">
    <property type="protein sequence ID" value="ENSPSMP00000001333.1"/>
    <property type="gene ID" value="ENSPSMG00000001006.1"/>
</dbReference>
<accession>A0A8C8YL35</accession>
<dbReference type="AlphaFoldDB" id="A0A8C8YL35"/>
<feature type="signal peptide" evidence="1">
    <location>
        <begin position="1"/>
        <end position="27"/>
    </location>
</feature>
<evidence type="ECO:0000313" key="2">
    <source>
        <dbReference type="Ensembl" id="ENSPSMP00000001333.1"/>
    </source>
</evidence>
<evidence type="ECO:0000313" key="3">
    <source>
        <dbReference type="Proteomes" id="UP000694414"/>
    </source>
</evidence>
<proteinExistence type="predicted"/>
<organism evidence="2 3">
    <name type="scientific">Prolemur simus</name>
    <name type="common">Greater bamboo lemur</name>
    <name type="synonym">Hapalemur simus</name>
    <dbReference type="NCBI Taxonomy" id="1328070"/>
    <lineage>
        <taxon>Eukaryota</taxon>
        <taxon>Metazoa</taxon>
        <taxon>Chordata</taxon>
        <taxon>Craniata</taxon>
        <taxon>Vertebrata</taxon>
        <taxon>Euteleostomi</taxon>
        <taxon>Mammalia</taxon>
        <taxon>Eutheria</taxon>
        <taxon>Euarchontoglires</taxon>
        <taxon>Primates</taxon>
        <taxon>Strepsirrhini</taxon>
        <taxon>Lemuriformes</taxon>
        <taxon>Lemuridae</taxon>
        <taxon>Prolemur</taxon>
    </lineage>
</organism>
<evidence type="ECO:0000256" key="1">
    <source>
        <dbReference type="SAM" id="SignalP"/>
    </source>
</evidence>
<reference evidence="2" key="1">
    <citation type="submission" date="2025-08" db="UniProtKB">
        <authorList>
            <consortium name="Ensembl"/>
        </authorList>
    </citation>
    <scope>IDENTIFICATION</scope>
</reference>
<name>A0A8C8YL35_PROSS</name>
<sequence length="100" mass="11035">MVAAPRAGCGAALSLWVVSGFLCRAWTAPSPSLLEMKGERKEVEQLIEVQIKCLIRAFHANVELCTLEPTFHCLGSRQAKGENYIGYLDKSHQPKCSTEN</sequence>
<dbReference type="Proteomes" id="UP000694414">
    <property type="component" value="Unplaced"/>
</dbReference>
<keyword evidence="3" id="KW-1185">Reference proteome</keyword>
<feature type="chain" id="PRO_5034580170" evidence="1">
    <location>
        <begin position="28"/>
        <end position="100"/>
    </location>
</feature>
<reference evidence="2" key="2">
    <citation type="submission" date="2025-09" db="UniProtKB">
        <authorList>
            <consortium name="Ensembl"/>
        </authorList>
    </citation>
    <scope>IDENTIFICATION</scope>
</reference>
<protein>
    <submittedName>
        <fullName evidence="2">Uncharacterized protein</fullName>
    </submittedName>
</protein>
<keyword evidence="1" id="KW-0732">Signal</keyword>